<evidence type="ECO:0000256" key="1">
    <source>
        <dbReference type="SAM" id="Phobius"/>
    </source>
</evidence>
<keyword evidence="4" id="KW-1185">Reference proteome</keyword>
<protein>
    <submittedName>
        <fullName evidence="3">Acyltransferase family protein</fullName>
    </submittedName>
</protein>
<feature type="transmembrane region" description="Helical" evidence="1">
    <location>
        <begin position="248"/>
        <end position="269"/>
    </location>
</feature>
<gene>
    <name evidence="3" type="ORF">HCR76_04905</name>
</gene>
<keyword evidence="3" id="KW-0808">Transferase</keyword>
<name>A0ABX6YKR4_9MICO</name>
<feature type="transmembrane region" description="Helical" evidence="1">
    <location>
        <begin position="281"/>
        <end position="301"/>
    </location>
</feature>
<evidence type="ECO:0000313" key="3">
    <source>
        <dbReference type="EMBL" id="QPZ39404.1"/>
    </source>
</evidence>
<dbReference type="EMBL" id="CP061169">
    <property type="protein sequence ID" value="QPZ39404.1"/>
    <property type="molecule type" value="Genomic_DNA"/>
</dbReference>
<keyword evidence="1" id="KW-0812">Transmembrane</keyword>
<feature type="transmembrane region" description="Helical" evidence="1">
    <location>
        <begin position="307"/>
        <end position="326"/>
    </location>
</feature>
<keyword evidence="1" id="KW-0472">Membrane</keyword>
<feature type="transmembrane region" description="Helical" evidence="1">
    <location>
        <begin position="30"/>
        <end position="51"/>
    </location>
</feature>
<feature type="transmembrane region" description="Helical" evidence="1">
    <location>
        <begin position="203"/>
        <end position="222"/>
    </location>
</feature>
<dbReference type="Proteomes" id="UP000662814">
    <property type="component" value="Chromosome"/>
</dbReference>
<organism evidence="3 4">
    <name type="scientific">Paramicrobacterium chengjingii</name>
    <dbReference type="NCBI Taxonomy" id="2769067"/>
    <lineage>
        <taxon>Bacteria</taxon>
        <taxon>Bacillati</taxon>
        <taxon>Actinomycetota</taxon>
        <taxon>Actinomycetes</taxon>
        <taxon>Micrococcales</taxon>
        <taxon>Microbacteriaceae</taxon>
        <taxon>Paramicrobacterium</taxon>
    </lineage>
</organism>
<feature type="transmembrane region" description="Helical" evidence="1">
    <location>
        <begin position="144"/>
        <end position="161"/>
    </location>
</feature>
<dbReference type="GO" id="GO:0016746">
    <property type="term" value="F:acyltransferase activity"/>
    <property type="evidence" value="ECO:0007669"/>
    <property type="project" value="UniProtKB-KW"/>
</dbReference>
<dbReference type="InterPro" id="IPR002656">
    <property type="entry name" value="Acyl_transf_3_dom"/>
</dbReference>
<feature type="transmembrane region" description="Helical" evidence="1">
    <location>
        <begin position="173"/>
        <end position="191"/>
    </location>
</feature>
<feature type="domain" description="Acyltransferase 3" evidence="2">
    <location>
        <begin position="23"/>
        <end position="322"/>
    </location>
</feature>
<proteinExistence type="predicted"/>
<feature type="transmembrane region" description="Helical" evidence="1">
    <location>
        <begin position="116"/>
        <end position="137"/>
    </location>
</feature>
<feature type="transmembrane region" description="Helical" evidence="1">
    <location>
        <begin position="86"/>
        <end position="104"/>
    </location>
</feature>
<keyword evidence="1" id="KW-1133">Transmembrane helix</keyword>
<accession>A0ABX6YKR4</accession>
<sequence>MTLSNNGKSDAALQASPKKKRDSYLDNAKVILLMFVVMGHVIAVINSSGFADTAYKWIYSFHMPAFVVITGYLSRSYRGDPRQVKALVTGVLVPYLVFQFIVRVEPWLFFGEPLHLNFFTPGWSSWFLLALFAWRLLVPVLKQLRFPVLFSIIIVFMSVLYDGIGQGLSGARILSYLPFFALGLACTPERLEAFKRIARKPFVRIVALGYLAAAFAVMFIASEWVKSSWFMMSVLSNIDGDLSNSQHLLLRACVLAFTTSMLLAVLTLVPQRKLFFTHMGAVTLTMYMLQGVTLMIPRHFIDQWDGWTWPTVMLLMLGGALYALVLGSKPVQVITKWLVDPIGTFNWLRNLLFKKDDVPETVNKLS</sequence>
<dbReference type="Pfam" id="PF01757">
    <property type="entry name" value="Acyl_transf_3"/>
    <property type="match status" value="1"/>
</dbReference>
<keyword evidence="3" id="KW-0012">Acyltransferase</keyword>
<reference evidence="3 4" key="1">
    <citation type="submission" date="2020-12" db="EMBL/GenBank/DDBJ databases">
        <title>Microbacterium sp. HY060.</title>
        <authorList>
            <person name="Zhou J."/>
        </authorList>
    </citation>
    <scope>NUCLEOTIDE SEQUENCE [LARGE SCALE GENOMIC DNA]</scope>
    <source>
        <strain evidence="3 4">HY60</strain>
    </source>
</reference>
<dbReference type="RefSeq" id="WP_166988766.1">
    <property type="nucleotide sequence ID" value="NZ_CP061169.1"/>
</dbReference>
<feature type="transmembrane region" description="Helical" evidence="1">
    <location>
        <begin position="57"/>
        <end position="74"/>
    </location>
</feature>
<dbReference type="InterPro" id="IPR052734">
    <property type="entry name" value="Nod_factor_acetyltransferase"/>
</dbReference>
<evidence type="ECO:0000259" key="2">
    <source>
        <dbReference type="Pfam" id="PF01757"/>
    </source>
</evidence>
<dbReference type="PANTHER" id="PTHR37312">
    <property type="entry name" value="MEMBRANE-BOUND ACYLTRANSFERASE YKRP-RELATED"/>
    <property type="match status" value="1"/>
</dbReference>
<dbReference type="PANTHER" id="PTHR37312:SF1">
    <property type="entry name" value="MEMBRANE-BOUND ACYLTRANSFERASE YKRP-RELATED"/>
    <property type="match status" value="1"/>
</dbReference>
<evidence type="ECO:0000313" key="4">
    <source>
        <dbReference type="Proteomes" id="UP000662814"/>
    </source>
</evidence>